<dbReference type="GO" id="GO:0001664">
    <property type="term" value="F:G protein-coupled receptor binding"/>
    <property type="evidence" value="ECO:0007669"/>
    <property type="project" value="InterPro"/>
</dbReference>
<reference evidence="16" key="3">
    <citation type="submission" date="2025-09" db="UniProtKB">
        <authorList>
            <consortium name="Ensembl"/>
        </authorList>
    </citation>
    <scope>IDENTIFICATION</scope>
</reference>
<dbReference type="GO" id="GO:0005096">
    <property type="term" value="F:GTPase activator activity"/>
    <property type="evidence" value="ECO:0007669"/>
    <property type="project" value="UniProtKB-KW"/>
</dbReference>
<evidence type="ECO:0000259" key="13">
    <source>
        <dbReference type="PROSITE" id="PS50003"/>
    </source>
</evidence>
<feature type="compositionally biased region" description="Basic and acidic residues" evidence="12">
    <location>
        <begin position="1082"/>
        <end position="1094"/>
    </location>
</feature>
<keyword evidence="6" id="KW-0344">Guanine-nucleotide releasing factor</keyword>
<evidence type="ECO:0000259" key="15">
    <source>
        <dbReference type="PROSITE" id="PS50132"/>
    </source>
</evidence>
<feature type="compositionally biased region" description="Basic and acidic residues" evidence="12">
    <location>
        <begin position="571"/>
        <end position="607"/>
    </location>
</feature>
<dbReference type="InterPro" id="IPR011993">
    <property type="entry name" value="PH-like_dom_sf"/>
</dbReference>
<evidence type="ECO:0000259" key="14">
    <source>
        <dbReference type="PROSITE" id="PS50010"/>
    </source>
</evidence>
<dbReference type="FunFam" id="2.30.29.30:FF:000072">
    <property type="entry name" value="Rho guanine nucleotide exchange factor 1"/>
    <property type="match status" value="1"/>
</dbReference>
<dbReference type="CDD" id="cd13391">
    <property type="entry name" value="PH_PRG"/>
    <property type="match status" value="1"/>
</dbReference>
<dbReference type="InterPro" id="IPR035899">
    <property type="entry name" value="DBL_dom_sf"/>
</dbReference>
<evidence type="ECO:0000256" key="9">
    <source>
        <dbReference type="ARBA" id="ARBA00023136"/>
    </source>
</evidence>
<feature type="compositionally biased region" description="Pro residues" evidence="12">
    <location>
        <begin position="94"/>
        <end position="106"/>
    </location>
</feature>
<feature type="compositionally biased region" description="Acidic residues" evidence="12">
    <location>
        <begin position="1473"/>
        <end position="1483"/>
    </location>
</feature>
<dbReference type="SUPFAM" id="SSF48065">
    <property type="entry name" value="DBL homology domain (DH-domain)"/>
    <property type="match status" value="1"/>
</dbReference>
<dbReference type="CDD" id="cd00160">
    <property type="entry name" value="RhoGEF"/>
    <property type="match status" value="1"/>
</dbReference>
<dbReference type="Pfam" id="PF17838">
    <property type="entry name" value="PH_16"/>
    <property type="match status" value="1"/>
</dbReference>
<feature type="compositionally biased region" description="Pro residues" evidence="12">
    <location>
        <begin position="1061"/>
        <end position="1070"/>
    </location>
</feature>
<dbReference type="PROSITE" id="PS50003">
    <property type="entry name" value="PH_DOMAIN"/>
    <property type="match status" value="1"/>
</dbReference>
<dbReference type="Pfam" id="PF00621">
    <property type="entry name" value="RhoGEF"/>
    <property type="match status" value="1"/>
</dbReference>
<dbReference type="InterPro" id="IPR015212">
    <property type="entry name" value="RGS-like_dom"/>
</dbReference>
<protein>
    <recommendedName>
        <fullName evidence="11">Rho guanine nucleotide exchange factor 11</fullName>
    </recommendedName>
</protein>
<gene>
    <name evidence="16" type="primary">ARHGEF11</name>
</gene>
<feature type="region of interest" description="Disordered" evidence="12">
    <location>
        <begin position="1193"/>
        <end position="1289"/>
    </location>
</feature>
<evidence type="ECO:0000256" key="6">
    <source>
        <dbReference type="ARBA" id="ARBA00022658"/>
    </source>
</evidence>
<dbReference type="CDD" id="cd08753">
    <property type="entry name" value="RGS_PDZRhoGEF"/>
    <property type="match status" value="1"/>
</dbReference>
<name>A0A2R9A5G0_PANPA</name>
<evidence type="ECO:0000256" key="3">
    <source>
        <dbReference type="ARBA" id="ARBA00022468"/>
    </source>
</evidence>
<evidence type="ECO:0000313" key="17">
    <source>
        <dbReference type="Proteomes" id="UP000240080"/>
    </source>
</evidence>
<dbReference type="PANTHER" id="PTHR45872">
    <property type="entry name" value="RHO GUANINE NUCLEOTIDE EXCHANGE FACTOR 2, ISOFORM D"/>
    <property type="match status" value="1"/>
</dbReference>
<reference evidence="16" key="2">
    <citation type="submission" date="2025-08" db="UniProtKB">
        <authorList>
            <consortium name="Ensembl"/>
        </authorList>
    </citation>
    <scope>IDENTIFICATION</scope>
</reference>
<evidence type="ECO:0000256" key="2">
    <source>
        <dbReference type="ARBA" id="ARBA00004496"/>
    </source>
</evidence>
<keyword evidence="17" id="KW-1185">Reference proteome</keyword>
<dbReference type="Bgee" id="ENSPPAG00000029375">
    <property type="expression patterns" value="Expressed in cerebellum and 6 other cell types or tissues"/>
</dbReference>
<dbReference type="FunFam" id="1.10.167.10:FF:000010">
    <property type="entry name" value="Rho guanine nucleotide exchange factor (GEF) 11"/>
    <property type="match status" value="1"/>
</dbReference>
<accession>A0A2R9A5G0</accession>
<dbReference type="InterPro" id="IPR016137">
    <property type="entry name" value="RGS"/>
</dbReference>
<proteinExistence type="predicted"/>
<dbReference type="InterPro" id="IPR044926">
    <property type="entry name" value="RGS_subdomain_2"/>
</dbReference>
<dbReference type="Proteomes" id="UP000240080">
    <property type="component" value="Chromosome 1"/>
</dbReference>
<feature type="region of interest" description="Disordered" evidence="12">
    <location>
        <begin position="73"/>
        <end position="120"/>
    </location>
</feature>
<evidence type="ECO:0000256" key="11">
    <source>
        <dbReference type="ARBA" id="ARBA00074303"/>
    </source>
</evidence>
<dbReference type="SMART" id="SM00315">
    <property type="entry name" value="RGS"/>
    <property type="match status" value="1"/>
</dbReference>
<evidence type="ECO:0000256" key="1">
    <source>
        <dbReference type="ARBA" id="ARBA00004370"/>
    </source>
</evidence>
<evidence type="ECO:0000256" key="12">
    <source>
        <dbReference type="SAM" id="MobiDB-lite"/>
    </source>
</evidence>
<keyword evidence="7" id="KW-0832">Ubl conjugation</keyword>
<dbReference type="FunFam" id="1.20.900.10:FF:000006">
    <property type="entry name" value="Rho guanine nucleotide exchange factor (GEF) 11"/>
    <property type="match status" value="1"/>
</dbReference>
<dbReference type="SMART" id="SM00325">
    <property type="entry name" value="RhoGEF"/>
    <property type="match status" value="1"/>
</dbReference>
<dbReference type="InterPro" id="IPR037803">
    <property type="entry name" value="PRG_PH"/>
</dbReference>
<feature type="region of interest" description="Disordered" evidence="12">
    <location>
        <begin position="179"/>
        <end position="216"/>
    </location>
</feature>
<dbReference type="GeneTree" id="ENSGT00940000158350"/>
<dbReference type="GO" id="GO:0007186">
    <property type="term" value="P:G protein-coupled receptor signaling pathway"/>
    <property type="evidence" value="ECO:0007669"/>
    <property type="project" value="InterPro"/>
</dbReference>
<keyword evidence="8" id="KW-0175">Coiled coil</keyword>
<dbReference type="EMBL" id="AJFE02072117">
    <property type="status" value="NOT_ANNOTATED_CDS"/>
    <property type="molecule type" value="Genomic_DNA"/>
</dbReference>
<feature type="domain" description="PH" evidence="13">
    <location>
        <begin position="935"/>
        <end position="1049"/>
    </location>
</feature>
<dbReference type="GO" id="GO:0005737">
    <property type="term" value="C:cytoplasm"/>
    <property type="evidence" value="ECO:0007669"/>
    <property type="project" value="UniProtKB-SubCell"/>
</dbReference>
<keyword evidence="9" id="KW-0472">Membrane</keyword>
<dbReference type="GO" id="GO:0016020">
    <property type="term" value="C:membrane"/>
    <property type="evidence" value="ECO:0007669"/>
    <property type="project" value="UniProtKB-SubCell"/>
</dbReference>
<dbReference type="InterPro" id="IPR000219">
    <property type="entry name" value="DH_dom"/>
</dbReference>
<dbReference type="Ensembl" id="ENSPPAT00000035195.1">
    <property type="protein sequence ID" value="ENSPPAP00000012529.1"/>
    <property type="gene ID" value="ENSPPAG00000029375.1"/>
</dbReference>
<comment type="subcellular location">
    <subcellularLocation>
        <location evidence="2">Cytoplasm</location>
    </subcellularLocation>
    <subcellularLocation>
        <location evidence="1">Membrane</location>
    </subcellularLocation>
</comment>
<feature type="region of interest" description="Disordered" evidence="12">
    <location>
        <begin position="1054"/>
        <end position="1111"/>
    </location>
</feature>
<feature type="compositionally biased region" description="Basic and acidic residues" evidence="12">
    <location>
        <begin position="501"/>
        <end position="513"/>
    </location>
</feature>
<dbReference type="InterPro" id="IPR041020">
    <property type="entry name" value="PH_16"/>
</dbReference>
<dbReference type="SMART" id="SM00233">
    <property type="entry name" value="PH"/>
    <property type="match status" value="1"/>
</dbReference>
<feature type="region of interest" description="Disordered" evidence="12">
    <location>
        <begin position="1"/>
        <end position="20"/>
    </location>
</feature>
<dbReference type="SUPFAM" id="SSF48097">
    <property type="entry name" value="Regulator of G-protein signaling, RGS"/>
    <property type="match status" value="1"/>
</dbReference>
<dbReference type="PROSITE" id="PS50010">
    <property type="entry name" value="DH_2"/>
    <property type="match status" value="1"/>
</dbReference>
<dbReference type="Gene3D" id="1.20.900.10">
    <property type="entry name" value="Dbl homology (DH) domain"/>
    <property type="match status" value="1"/>
</dbReference>
<feature type="compositionally biased region" description="Low complexity" evidence="12">
    <location>
        <begin position="1308"/>
        <end position="1323"/>
    </location>
</feature>
<feature type="region of interest" description="Disordered" evidence="12">
    <location>
        <begin position="1304"/>
        <end position="1389"/>
    </location>
</feature>
<dbReference type="InterPro" id="IPR001849">
    <property type="entry name" value="PH_domain"/>
</dbReference>
<dbReference type="PANTHER" id="PTHR45872:SF1">
    <property type="entry name" value="RHO GUANINE NUCLEOTIDE EXCHANGE FACTOR 11"/>
    <property type="match status" value="1"/>
</dbReference>
<feature type="region of interest" description="Disordered" evidence="12">
    <location>
        <begin position="470"/>
        <end position="531"/>
    </location>
</feature>
<dbReference type="Gene3D" id="1.10.167.10">
    <property type="entry name" value="Regulator of G-protein Signalling 4, domain 2"/>
    <property type="match status" value="1"/>
</dbReference>
<evidence type="ECO:0000256" key="7">
    <source>
        <dbReference type="ARBA" id="ARBA00022843"/>
    </source>
</evidence>
<sequence>APERKSPSHHRQPSDASETTGLLLTGGAAMKAGVKEGDRIIKVTLLEQVSLCFPLAGAYVALTLLGSSPSSMGISGLQQDPSPAGAPRITSVIPSPPPPPPLPPPQRITGPKPLQDPEVQKHATQILRNMLRQEEKELQRICEVYSRNPANLLEEQIEGARRRVTQLQLKIQQETGGSVDILPLYGDTSQRPSEGRLSLDSQEGDSGLDSGTERFPSLSESLMNRNSVLSDPGLDSPRTSPVIMARVAQHHRRQGSDAAVPSTGDQLEPAVLLCPASHHAHPSAFQSDIIFQDLEKLKSRPAHLGVFLRYIFSQADPSPLLFYLCAEVYQQTSPKDSRSLGKDIWNIFLEKNAPLRVKIPEMLQAEIDSRLRNSEDARGVLCEAQEAAMPEIQEQIHDYRTKRTLGLGSLYGENDLLDLDGDPLRERQVAEKQLAALGDILSKYEEDRSAPMDFALNTYMSHAGIRLREARPSNTAEKAQSAPDKDKWLPFFPKTKKSSNSKKERDALEDKKRNPILKYIGKPKSSSQSIKPGNVRNIIQHFENNQQYDAPEPGTQRLSTGSFPEDLLESDSSRSEIRLGRSESLKGREEMKRSRKAENVPRSRSDVDMDAAAEATRLHQSASSSTSSLSTRSLENPTPPFTPKMGRRSIESPSLGFCTDALLPHLLEDDLGQLSDLEPEPDAQNWQHTVGKDVVAGLTQREIDRQEVINELFVTEASHLRTLRVLDLIFYQRMKKENLMPREELARLFPNLPELIEIHNSWCEAMKKLREEGPIIKEISDLMLARFDGPAREELQQVAAQFCSYQSIALELIKTKQRKESRFQLFMQEAESHPQCRRLQLRDLIISEMQRLTKYPLLLESIIKHTEGGTSEHEKLCRARDQCREILKYVNEAVKQTENRHRLEGYQKRLDATALERASNPLAAEFKSLDLTTRKMIHEGPLTWRISKDKTLDLHVLLLEDLLVLLQKQDEKLLLKCHSKTAVGSSDSKQTFSPVLKLNAVLIRSVATDKRAFFIICTSKLGPPQIYELVALTSSDKNTWMELLEEAVRNATRHPGAAPMPVHPPPPGPREPAQQGPTPSRVELDDSDVFHGEPEPEELPGGTGSQQRVQGKHQVLLEDPEQEGSAEEEELGVLPCPSTSLDGENRGIRTRNPIHLAFPGPLFMEGLADSALEDVENLRHLILWSLLPGHTMETQAAQEPEDDLTPTPSVISVTSHPWDPGSPGQAPPGGEGDNTQLAGLEGERPEQEDVGLCSLEHLPPRTRNSGIWESPELDRNLAEDASSTEAAGGYKVVRKAEVAGSKVVPALPESGQSEPGPPEVEGGTKATGNCFYVSMPSGPLDSSTDHSEAPTSPPQPDSLPAGQTEPQPQLQGGNDDPRRPSRSPPSLALRDVGMIFRTIEQLTLKLNRLKVMELAHRELLKSLGGESSGGTTPVGSFHTEAARWTDGSLSPPAKEPLASDSRNSHELGPCPEDGSDAPLEDSTADAAASPGP</sequence>
<dbReference type="Gene3D" id="2.30.29.30">
    <property type="entry name" value="Pleckstrin-homology domain (PH domain)/Phosphotyrosine-binding domain (PTB)"/>
    <property type="match status" value="1"/>
</dbReference>
<feature type="compositionally biased region" description="Polar residues" evidence="12">
    <location>
        <begin position="1206"/>
        <end position="1215"/>
    </location>
</feature>
<comment type="function">
    <text evidence="10">May play a role in the regulation of RhoA GTPase by guanine nucleotide-binding alpha-12 (GNA12) and alpha-13 (GNA13). Acts as guanine nucleotide exchange factor (GEF) for RhoA GTPase and may act as GTPase-activating protein (GAP) for GNA12 and GNA13. Involved in neurotrophin-induced neurite outgrowth.</text>
</comment>
<dbReference type="GO" id="GO:0051056">
    <property type="term" value="P:regulation of small GTPase mediated signal transduction"/>
    <property type="evidence" value="ECO:0007669"/>
    <property type="project" value="UniProtKB-ARBA"/>
</dbReference>
<feature type="compositionally biased region" description="Low complexity" evidence="12">
    <location>
        <begin position="621"/>
        <end position="634"/>
    </location>
</feature>
<evidence type="ECO:0000256" key="10">
    <source>
        <dbReference type="ARBA" id="ARBA00057618"/>
    </source>
</evidence>
<evidence type="ECO:0000256" key="5">
    <source>
        <dbReference type="ARBA" id="ARBA00022553"/>
    </source>
</evidence>
<keyword evidence="3" id="KW-0343">GTPase activation</keyword>
<feature type="region of interest" description="Disordered" evidence="12">
    <location>
        <begin position="545"/>
        <end position="650"/>
    </location>
</feature>
<feature type="domain" description="DH" evidence="14">
    <location>
        <begin position="704"/>
        <end position="893"/>
    </location>
</feature>
<dbReference type="Pfam" id="PF09128">
    <property type="entry name" value="RGS-like"/>
    <property type="match status" value="1"/>
</dbReference>
<feature type="region of interest" description="Disordered" evidence="12">
    <location>
        <begin position="1423"/>
        <end position="1492"/>
    </location>
</feature>
<dbReference type="SUPFAM" id="SSF50729">
    <property type="entry name" value="PH domain-like"/>
    <property type="match status" value="1"/>
</dbReference>
<evidence type="ECO:0000256" key="8">
    <source>
        <dbReference type="ARBA" id="ARBA00023054"/>
    </source>
</evidence>
<dbReference type="InterPro" id="IPR037889">
    <property type="entry name" value="PDZRhoGEF_RGS"/>
</dbReference>
<dbReference type="GO" id="GO:0007266">
    <property type="term" value="P:Rho protein signal transduction"/>
    <property type="evidence" value="ECO:0007669"/>
    <property type="project" value="InterPro"/>
</dbReference>
<reference evidence="16 17" key="1">
    <citation type="journal article" date="2012" name="Nature">
        <title>The bonobo genome compared with the chimpanzee and human genomes.</title>
        <authorList>
            <person name="Prufer K."/>
            <person name="Munch K."/>
            <person name="Hellmann I."/>
            <person name="Akagi K."/>
            <person name="Miller J.R."/>
            <person name="Walenz B."/>
            <person name="Koren S."/>
            <person name="Sutton G."/>
            <person name="Kodira C."/>
            <person name="Winer R."/>
            <person name="Knight J.R."/>
            <person name="Mullikin J.C."/>
            <person name="Meader S.J."/>
            <person name="Ponting C.P."/>
            <person name="Lunter G."/>
            <person name="Higashino S."/>
            <person name="Hobolth A."/>
            <person name="Dutheil J."/>
            <person name="Karakoc E."/>
            <person name="Alkan C."/>
            <person name="Sajjadian S."/>
            <person name="Catacchio C.R."/>
            <person name="Ventura M."/>
            <person name="Marques-Bonet T."/>
            <person name="Eichler E.E."/>
            <person name="Andre C."/>
            <person name="Atencia R."/>
            <person name="Mugisha L."/>
            <person name="Junhold J."/>
            <person name="Patterson N."/>
            <person name="Siebauer M."/>
            <person name="Good J.M."/>
            <person name="Fischer A."/>
            <person name="Ptak S.E."/>
            <person name="Lachmann M."/>
            <person name="Symer D.E."/>
            <person name="Mailund T."/>
            <person name="Schierup M.H."/>
            <person name="Andres A.M."/>
            <person name="Kelso J."/>
            <person name="Paabo S."/>
        </authorList>
    </citation>
    <scope>NUCLEOTIDE SEQUENCE [LARGE SCALE GENOMIC DNA]</scope>
</reference>
<keyword evidence="5" id="KW-0597">Phosphoprotein</keyword>
<dbReference type="EMBL" id="AJFE02072116">
    <property type="status" value="NOT_ANNOTATED_CDS"/>
    <property type="molecule type" value="Genomic_DNA"/>
</dbReference>
<feature type="domain" description="RGS" evidence="15">
    <location>
        <begin position="293"/>
        <end position="399"/>
    </location>
</feature>
<evidence type="ECO:0000256" key="4">
    <source>
        <dbReference type="ARBA" id="ARBA00022490"/>
    </source>
</evidence>
<dbReference type="PROSITE" id="PS50132">
    <property type="entry name" value="RGS"/>
    <property type="match status" value="1"/>
</dbReference>
<dbReference type="InterPro" id="IPR036305">
    <property type="entry name" value="RGS_sf"/>
</dbReference>
<organism evidence="16 17">
    <name type="scientific">Pan paniscus</name>
    <name type="common">Pygmy chimpanzee</name>
    <name type="synonym">Bonobo</name>
    <dbReference type="NCBI Taxonomy" id="9597"/>
    <lineage>
        <taxon>Eukaryota</taxon>
        <taxon>Metazoa</taxon>
        <taxon>Chordata</taxon>
        <taxon>Craniata</taxon>
        <taxon>Vertebrata</taxon>
        <taxon>Euteleostomi</taxon>
        <taxon>Mammalia</taxon>
        <taxon>Eutheria</taxon>
        <taxon>Euarchontoglires</taxon>
        <taxon>Primates</taxon>
        <taxon>Haplorrhini</taxon>
        <taxon>Catarrhini</taxon>
        <taxon>Hominidae</taxon>
        <taxon>Pan</taxon>
    </lineage>
</organism>
<keyword evidence="4" id="KW-0963">Cytoplasm</keyword>
<dbReference type="GO" id="GO:0005085">
    <property type="term" value="F:guanyl-nucleotide exchange factor activity"/>
    <property type="evidence" value="ECO:0007669"/>
    <property type="project" value="UniProtKB-KW"/>
</dbReference>
<evidence type="ECO:0000313" key="16">
    <source>
        <dbReference type="Ensembl" id="ENSPPAP00000012529.1"/>
    </source>
</evidence>